<dbReference type="Proteomes" id="UP001253193">
    <property type="component" value="Unassembled WGS sequence"/>
</dbReference>
<dbReference type="EMBL" id="JAUHGG010000003">
    <property type="protein sequence ID" value="MDS1821609.1"/>
    <property type="molecule type" value="Genomic_DNA"/>
</dbReference>
<dbReference type="AlphaFoldDB" id="A0AAW8Q1U8"/>
<keyword evidence="1" id="KW-0732">Signal</keyword>
<protein>
    <submittedName>
        <fullName evidence="2">Uncharacterized protein</fullName>
    </submittedName>
</protein>
<evidence type="ECO:0000313" key="2">
    <source>
        <dbReference type="EMBL" id="MDS1821609.1"/>
    </source>
</evidence>
<evidence type="ECO:0000256" key="1">
    <source>
        <dbReference type="SAM" id="SignalP"/>
    </source>
</evidence>
<gene>
    <name evidence="2" type="ORF">QX249_13125</name>
</gene>
<evidence type="ECO:0000313" key="3">
    <source>
        <dbReference type="Proteomes" id="UP001253193"/>
    </source>
</evidence>
<proteinExistence type="predicted"/>
<feature type="chain" id="PRO_5043589125" evidence="1">
    <location>
        <begin position="22"/>
        <end position="204"/>
    </location>
</feature>
<sequence length="204" mass="22838">MKHTHNLLLATLVSVSFGAKANISYDYENIGKQFKEQLSQTSSSRSQLISSFTNKATSIKSNGLLDDTEAMIASLTRLETLIKPQMRLSNYKLGMMVVESLASNNSCSMHTGNKYLTFDSILYKCDESSILKEFGINPQYVDVLIKTQSPIQGYDFFGSYQSGELQKINTKVSTLKSQIYALPTPALIKKTTFSCKNHPCQLRY</sequence>
<feature type="signal peptide" evidence="1">
    <location>
        <begin position="1"/>
        <end position="21"/>
    </location>
</feature>
<name>A0AAW8Q1U8_VIBPH</name>
<organism evidence="2 3">
    <name type="scientific">Vibrio parahaemolyticus</name>
    <dbReference type="NCBI Taxonomy" id="670"/>
    <lineage>
        <taxon>Bacteria</taxon>
        <taxon>Pseudomonadati</taxon>
        <taxon>Pseudomonadota</taxon>
        <taxon>Gammaproteobacteria</taxon>
        <taxon>Vibrionales</taxon>
        <taxon>Vibrionaceae</taxon>
        <taxon>Vibrio</taxon>
    </lineage>
</organism>
<comment type="caution">
    <text evidence="2">The sequence shown here is derived from an EMBL/GenBank/DDBJ whole genome shotgun (WGS) entry which is preliminary data.</text>
</comment>
<accession>A0AAW8Q1U8</accession>
<reference evidence="2" key="1">
    <citation type="submission" date="2023-06" db="EMBL/GenBank/DDBJ databases">
        <title>Genomic Diversity of Vibrio spp. and Metagenomic Analysis of Pathogens in Florida Gulf Coastal Waters Following Hurricane Ian.</title>
        <authorList>
            <person name="Brumfield K.D."/>
        </authorList>
    </citation>
    <scope>NUCLEOTIDE SEQUENCE</scope>
    <source>
        <strain evidence="2">WBS2B-138</strain>
    </source>
</reference>
<dbReference type="RefSeq" id="WP_311020520.1">
    <property type="nucleotide sequence ID" value="NZ_JAUHGG010000003.1"/>
</dbReference>